<dbReference type="OrthoDB" id="6381660at2759"/>
<dbReference type="GO" id="GO:0004896">
    <property type="term" value="F:cytokine receptor activity"/>
    <property type="evidence" value="ECO:0007669"/>
    <property type="project" value="InterPro"/>
</dbReference>
<dbReference type="InterPro" id="IPR053073">
    <property type="entry name" value="IL11/IL27_subunit_beta"/>
</dbReference>
<dbReference type="InterPro" id="IPR056621">
    <property type="entry name" value="FN3_IL27B_N"/>
</dbReference>
<dbReference type="InterPro" id="IPR036116">
    <property type="entry name" value="FN3_sf"/>
</dbReference>
<evidence type="ECO:0000256" key="1">
    <source>
        <dbReference type="ARBA" id="ARBA00010890"/>
    </source>
</evidence>
<comment type="similarity">
    <text evidence="1">Belongs to the type I cytokine receptor family. Type 3 subfamily.</text>
</comment>
<evidence type="ECO:0000313" key="8">
    <source>
        <dbReference type="Proteomes" id="UP000694891"/>
    </source>
</evidence>
<evidence type="ECO:0000256" key="5">
    <source>
        <dbReference type="SAM" id="SignalP"/>
    </source>
</evidence>
<name>A0A3B5B4S4_9TELE</name>
<feature type="domain" description="Fibronectin type-III" evidence="6">
    <location>
        <begin position="145"/>
        <end position="244"/>
    </location>
</feature>
<organism evidence="7">
    <name type="scientific">Stegastes partitus</name>
    <name type="common">bicolor damselfish</name>
    <dbReference type="NCBI Taxonomy" id="144197"/>
    <lineage>
        <taxon>Eukaryota</taxon>
        <taxon>Metazoa</taxon>
        <taxon>Chordata</taxon>
        <taxon>Craniata</taxon>
        <taxon>Vertebrata</taxon>
        <taxon>Euteleostomi</taxon>
        <taxon>Actinopterygii</taxon>
        <taxon>Neopterygii</taxon>
        <taxon>Teleostei</taxon>
        <taxon>Neoteleostei</taxon>
        <taxon>Acanthomorphata</taxon>
        <taxon>Ovalentaria</taxon>
        <taxon>Pomacentridae</taxon>
        <taxon>Stegastes</taxon>
    </lineage>
</organism>
<keyword evidence="8" id="KW-1185">Reference proteome</keyword>
<evidence type="ECO:0000259" key="6">
    <source>
        <dbReference type="PROSITE" id="PS50853"/>
    </source>
</evidence>
<dbReference type="GO" id="GO:0016020">
    <property type="term" value="C:membrane"/>
    <property type="evidence" value="ECO:0007669"/>
    <property type="project" value="InterPro"/>
</dbReference>
<dbReference type="Proteomes" id="UP000694891">
    <property type="component" value="Unplaced"/>
</dbReference>
<dbReference type="AlphaFoldDB" id="A0A3B5B4S4"/>
<dbReference type="InterPro" id="IPR003530">
    <property type="entry name" value="Hematopoietin_rcpt_L_F3_CS"/>
</dbReference>
<gene>
    <name evidence="9" type="primary">ebi3</name>
</gene>
<dbReference type="Gene3D" id="2.60.40.10">
    <property type="entry name" value="Immunoglobulins"/>
    <property type="match status" value="2"/>
</dbReference>
<accession>A0A3B5B4S4</accession>
<dbReference type="PANTHER" id="PTHR48483">
    <property type="entry name" value="INTERLEUKIN-27 SUBUNIT BETA"/>
    <property type="match status" value="1"/>
</dbReference>
<feature type="signal peptide" evidence="5">
    <location>
        <begin position="1"/>
        <end position="20"/>
    </location>
</feature>
<keyword evidence="3" id="KW-0677">Repeat</keyword>
<dbReference type="PANTHER" id="PTHR48483:SF2">
    <property type="entry name" value="INTERLEUKIN-27 SUBUNIT BETA"/>
    <property type="match status" value="1"/>
</dbReference>
<dbReference type="Pfam" id="PF24031">
    <property type="entry name" value="FN3_IL27B_N"/>
    <property type="match status" value="1"/>
</dbReference>
<evidence type="ECO:0000256" key="2">
    <source>
        <dbReference type="ARBA" id="ARBA00022729"/>
    </source>
</evidence>
<dbReference type="SUPFAM" id="SSF49265">
    <property type="entry name" value="Fibronectin type III"/>
    <property type="match status" value="2"/>
</dbReference>
<feature type="chain" id="PRO_5044592201" evidence="5">
    <location>
        <begin position="21"/>
        <end position="246"/>
    </location>
</feature>
<evidence type="ECO:0000256" key="4">
    <source>
        <dbReference type="ARBA" id="ARBA00023180"/>
    </source>
</evidence>
<reference evidence="9" key="2">
    <citation type="submission" date="2025-04" db="UniProtKB">
        <authorList>
            <consortium name="RefSeq"/>
        </authorList>
    </citation>
    <scope>IDENTIFICATION</scope>
</reference>
<dbReference type="PROSITE" id="PS50853">
    <property type="entry name" value="FN3"/>
    <property type="match status" value="1"/>
</dbReference>
<dbReference type="PROSITE" id="PS01354">
    <property type="entry name" value="HEMATOPO_REC_L_F3"/>
    <property type="match status" value="1"/>
</dbReference>
<protein>
    <submittedName>
        <fullName evidence="7">Epstein-Barr virus induced 3</fullName>
    </submittedName>
    <submittedName>
        <fullName evidence="9">Interleukin-27 subunit beta</fullName>
    </submittedName>
</protein>
<evidence type="ECO:0000313" key="7">
    <source>
        <dbReference type="Ensembl" id="ENSSPAP00000020742.1"/>
    </source>
</evidence>
<dbReference type="InterPro" id="IPR013783">
    <property type="entry name" value="Ig-like_fold"/>
</dbReference>
<evidence type="ECO:0000256" key="3">
    <source>
        <dbReference type="ARBA" id="ARBA00022737"/>
    </source>
</evidence>
<dbReference type="STRING" id="144197.ENSSPAP00000020742"/>
<dbReference type="InterPro" id="IPR003961">
    <property type="entry name" value="FN3_dom"/>
</dbReference>
<dbReference type="GeneID" id="103364669"/>
<dbReference type="RefSeq" id="XP_008290085.1">
    <property type="nucleotide sequence ID" value="XM_008291863.1"/>
</dbReference>
<dbReference type="CDD" id="cd00063">
    <property type="entry name" value="FN3"/>
    <property type="match status" value="1"/>
</dbReference>
<proteinExistence type="inferred from homology"/>
<dbReference type="Pfam" id="PF00041">
    <property type="entry name" value="fn3"/>
    <property type="match status" value="1"/>
</dbReference>
<reference evidence="7" key="1">
    <citation type="submission" date="2023-09" db="UniProtKB">
        <authorList>
            <consortium name="Ensembl"/>
        </authorList>
    </citation>
    <scope>IDENTIFICATION</scope>
</reference>
<dbReference type="SMART" id="SM00060">
    <property type="entry name" value="FN3"/>
    <property type="match status" value="2"/>
</dbReference>
<keyword evidence="2 5" id="KW-0732">Signal</keyword>
<keyword evidence="4" id="KW-0325">Glycoprotein</keyword>
<evidence type="ECO:0000313" key="9">
    <source>
        <dbReference type="RefSeq" id="XP_008290085.1"/>
    </source>
</evidence>
<sequence>MSASVCVTVTLLMSVVGSQALDLLRVTTTSGDPPSTPTVHCWCSNYPNATFCTWPKPSRSPPTHYIATYSERHGQNSTERCHLIPPGSSSSISAPSSASDDLWRCYLPNLKLLTDYIINITAVHSEGSSSHLMIFMMEDIVKPDPPVQVRVSPHNVRNLMVKWSAPPTWTSLDIFPLKYHIRYQWNNRGTPMSSNLGPLEDTKIELKGLTPGRTYLFQVCARELLGLGECSNWSSPVEITIPRTKP</sequence>
<dbReference type="Ensembl" id="ENSSPAT00000021057.1">
    <property type="protein sequence ID" value="ENSSPAP00000020742.1"/>
    <property type="gene ID" value="ENSSPAG00000015640.1"/>
</dbReference>
<dbReference type="GeneTree" id="ENSGT00940000160050"/>
<dbReference type="CTD" id="10148"/>